<evidence type="ECO:0000256" key="6">
    <source>
        <dbReference type="SAM" id="MobiDB-lite"/>
    </source>
</evidence>
<dbReference type="EMBL" id="KF900305">
    <property type="protein sequence ID" value="AIE90308.1"/>
    <property type="molecule type" value="Genomic_DNA"/>
</dbReference>
<dbReference type="NCBIfam" id="TIGR00632">
    <property type="entry name" value="vsr"/>
    <property type="match status" value="1"/>
</dbReference>
<dbReference type="GO" id="GO:0016787">
    <property type="term" value="F:hydrolase activity"/>
    <property type="evidence" value="ECO:0007669"/>
    <property type="project" value="UniProtKB-KW"/>
</dbReference>
<dbReference type="InterPro" id="IPR004603">
    <property type="entry name" value="DNA_mismatch_endonuc_vsr"/>
</dbReference>
<keyword evidence="1" id="KW-0540">Nuclease</keyword>
<evidence type="ECO:0000256" key="2">
    <source>
        <dbReference type="ARBA" id="ARBA00022759"/>
    </source>
</evidence>
<keyword evidence="4" id="KW-0378">Hydrolase</keyword>
<dbReference type="Gene3D" id="3.40.960.10">
    <property type="entry name" value="VSR Endonuclease"/>
    <property type="match status" value="1"/>
</dbReference>
<evidence type="ECO:0000256" key="5">
    <source>
        <dbReference type="ARBA" id="ARBA00023204"/>
    </source>
</evidence>
<dbReference type="InterPro" id="IPR011335">
    <property type="entry name" value="Restrct_endonuc-II-like"/>
</dbReference>
<dbReference type="Pfam" id="PF03852">
    <property type="entry name" value="Vsr"/>
    <property type="match status" value="1"/>
</dbReference>
<reference evidence="8" key="1">
    <citation type="journal article" date="2014" name="Genome Biol. Evol.">
        <title>Pangenome evidence for extensive interdomain horizontal transfer affecting lineage core and shell genes in uncultured planktonic thaumarchaeota and euryarchaeota.</title>
        <authorList>
            <person name="Deschamps P."/>
            <person name="Zivanovic Y."/>
            <person name="Moreira D."/>
            <person name="Rodriguez-Valera F."/>
            <person name="Lopez-Garcia P."/>
        </authorList>
    </citation>
    <scope>NUCLEOTIDE SEQUENCE</scope>
</reference>
<keyword evidence="5" id="KW-0234">DNA repair</keyword>
<feature type="compositionally biased region" description="Polar residues" evidence="6">
    <location>
        <begin position="127"/>
        <end position="143"/>
    </location>
</feature>
<keyword evidence="3" id="KW-0227">DNA damage</keyword>
<dbReference type="InterPro" id="IPR007569">
    <property type="entry name" value="DUF559"/>
</dbReference>
<accession>A0A075FGZ9</accession>
<evidence type="ECO:0000256" key="3">
    <source>
        <dbReference type="ARBA" id="ARBA00022763"/>
    </source>
</evidence>
<dbReference type="GO" id="GO:0004519">
    <property type="term" value="F:endonuclease activity"/>
    <property type="evidence" value="ECO:0007669"/>
    <property type="project" value="UniProtKB-KW"/>
</dbReference>
<feature type="domain" description="DUF559" evidence="7">
    <location>
        <begin position="89"/>
        <end position="128"/>
    </location>
</feature>
<feature type="region of interest" description="Disordered" evidence="6">
    <location>
        <begin position="124"/>
        <end position="143"/>
    </location>
</feature>
<dbReference type="CDD" id="cd00221">
    <property type="entry name" value="Vsr"/>
    <property type="match status" value="1"/>
</dbReference>
<proteinExistence type="predicted"/>
<dbReference type="SUPFAM" id="SSF52980">
    <property type="entry name" value="Restriction endonuclease-like"/>
    <property type="match status" value="1"/>
</dbReference>
<dbReference type="GO" id="GO:0006298">
    <property type="term" value="P:mismatch repair"/>
    <property type="evidence" value="ECO:0007669"/>
    <property type="project" value="InterPro"/>
</dbReference>
<evidence type="ECO:0000256" key="4">
    <source>
        <dbReference type="ARBA" id="ARBA00022801"/>
    </source>
</evidence>
<protein>
    <submittedName>
        <fullName evidence="8">DNA mismatch endonuclease (Vsr)</fullName>
    </submittedName>
</protein>
<dbReference type="AlphaFoldDB" id="A0A075FGZ9"/>
<keyword evidence="2 8" id="KW-0255">Endonuclease</keyword>
<evidence type="ECO:0000256" key="1">
    <source>
        <dbReference type="ARBA" id="ARBA00022722"/>
    </source>
</evidence>
<sequence length="143" mass="17041">MTDNITKTQRSYIMSQIRGTRTKPELIVKEIIDGRKLRYQPKGIPERPDFANKSKKIALFIDGCFWHKCPRCYKPPKSNRKYWKAKVERNTKRDKRVNRKLKKQGWTVIRFWEHQVKENKSHIIKKLTNNSKQNKNSPSVSTA</sequence>
<evidence type="ECO:0000259" key="7">
    <source>
        <dbReference type="Pfam" id="PF04480"/>
    </source>
</evidence>
<name>A0A075FGZ9_9ARCH</name>
<evidence type="ECO:0000313" key="8">
    <source>
        <dbReference type="EMBL" id="AIE90308.1"/>
    </source>
</evidence>
<dbReference type="Pfam" id="PF04480">
    <property type="entry name" value="DUF559"/>
    <property type="match status" value="1"/>
</dbReference>
<organism evidence="8">
    <name type="scientific">uncultured marine thaumarchaeote AD1000_02_C08</name>
    <dbReference type="NCBI Taxonomy" id="1455880"/>
    <lineage>
        <taxon>Archaea</taxon>
        <taxon>Nitrososphaerota</taxon>
        <taxon>environmental samples</taxon>
    </lineage>
</organism>
<gene>
    <name evidence="8" type="primary">vsr</name>
</gene>